<dbReference type="Proteomes" id="UP001596447">
    <property type="component" value="Unassembled WGS sequence"/>
</dbReference>
<protein>
    <submittedName>
        <fullName evidence="1">Uncharacterized protein</fullName>
    </submittedName>
</protein>
<evidence type="ECO:0000313" key="2">
    <source>
        <dbReference type="Proteomes" id="UP001596447"/>
    </source>
</evidence>
<comment type="caution">
    <text evidence="1">The sequence shown here is derived from an EMBL/GenBank/DDBJ whole genome shotgun (WGS) entry which is preliminary data.</text>
</comment>
<accession>A0ABD5Z6X4</accession>
<proteinExistence type="predicted"/>
<dbReference type="AlphaFoldDB" id="A0ABD5Z6X4"/>
<evidence type="ECO:0000313" key="1">
    <source>
        <dbReference type="EMBL" id="MFC7200921.1"/>
    </source>
</evidence>
<reference evidence="1 2" key="1">
    <citation type="journal article" date="2019" name="Int. J. Syst. Evol. Microbiol.">
        <title>The Global Catalogue of Microorganisms (GCM) 10K type strain sequencing project: providing services to taxonomists for standard genome sequencing and annotation.</title>
        <authorList>
            <consortium name="The Broad Institute Genomics Platform"/>
            <consortium name="The Broad Institute Genome Sequencing Center for Infectious Disease"/>
            <person name="Wu L."/>
            <person name="Ma J."/>
        </authorList>
    </citation>
    <scope>NUCLEOTIDE SEQUENCE [LARGE SCALE GENOMIC DNA]</scope>
    <source>
        <strain evidence="1 2">XZGYJ-43</strain>
    </source>
</reference>
<sequence>MSATLFLDEPLDDRQRIDCEEVRILGNVAWATVSDEEVVVPLSNVAGIEGETVDQRVDELDSPGGRYTELVTDVS</sequence>
<dbReference type="EMBL" id="JBHTAR010000011">
    <property type="protein sequence ID" value="MFC7200921.1"/>
    <property type="molecule type" value="Genomic_DNA"/>
</dbReference>
<name>A0ABD5Z6X4_9EURY</name>
<keyword evidence="2" id="KW-1185">Reference proteome</keyword>
<organism evidence="1 2">
    <name type="scientific">Halospeciosus flavus</name>
    <dbReference type="NCBI Taxonomy" id="3032283"/>
    <lineage>
        <taxon>Archaea</taxon>
        <taxon>Methanobacteriati</taxon>
        <taxon>Methanobacteriota</taxon>
        <taxon>Stenosarchaea group</taxon>
        <taxon>Halobacteria</taxon>
        <taxon>Halobacteriales</taxon>
        <taxon>Halobacteriaceae</taxon>
        <taxon>Halospeciosus</taxon>
    </lineage>
</organism>
<gene>
    <name evidence="1" type="ORF">ACFQJ9_16155</name>
</gene>
<dbReference type="RefSeq" id="WP_279527684.1">
    <property type="nucleotide sequence ID" value="NZ_CP122312.1"/>
</dbReference>